<reference evidence="8 9" key="1">
    <citation type="submission" date="2021-03" db="EMBL/GenBank/DDBJ databases">
        <title>Sequencing the genomes of 1000 actinobacteria strains.</title>
        <authorList>
            <person name="Klenk H.-P."/>
        </authorList>
    </citation>
    <scope>NUCLEOTIDE SEQUENCE [LARGE SCALE GENOMIC DNA]</scope>
    <source>
        <strain evidence="8 9">DSM 44580</strain>
    </source>
</reference>
<dbReference type="RefSeq" id="WP_209707775.1">
    <property type="nucleotide sequence ID" value="NZ_JAGIOO010000001.1"/>
</dbReference>
<feature type="chain" id="PRO_5045717771" description="Atrophied bacterial Ig domain-containing protein" evidence="6">
    <location>
        <begin position="26"/>
        <end position="434"/>
    </location>
</feature>
<comment type="similarity">
    <text evidence="2 5">Belongs to the glycosyl hydrolase 43 family.</text>
</comment>
<dbReference type="InterPro" id="IPR050727">
    <property type="entry name" value="GH43_arabinanases"/>
</dbReference>
<evidence type="ECO:0000313" key="9">
    <source>
        <dbReference type="Proteomes" id="UP001519363"/>
    </source>
</evidence>
<protein>
    <recommendedName>
        <fullName evidence="7">Atrophied bacterial Ig domain-containing protein</fullName>
    </recommendedName>
</protein>
<dbReference type="Gene3D" id="2.115.10.20">
    <property type="entry name" value="Glycosyl hydrolase domain, family 43"/>
    <property type="match status" value="1"/>
</dbReference>
<evidence type="ECO:0000256" key="3">
    <source>
        <dbReference type="ARBA" id="ARBA00022801"/>
    </source>
</evidence>
<evidence type="ECO:0000256" key="1">
    <source>
        <dbReference type="ARBA" id="ARBA00004834"/>
    </source>
</evidence>
<keyword evidence="3 5" id="KW-0378">Hydrolase</keyword>
<name>A0ABS5ASP8_9PSEU</name>
<dbReference type="CDD" id="cd08983">
    <property type="entry name" value="GH43_Bt3655-like"/>
    <property type="match status" value="1"/>
</dbReference>
<keyword evidence="4 5" id="KW-0326">Glycosidase</keyword>
<evidence type="ECO:0000256" key="2">
    <source>
        <dbReference type="ARBA" id="ARBA00009865"/>
    </source>
</evidence>
<evidence type="ECO:0000256" key="5">
    <source>
        <dbReference type="RuleBase" id="RU361187"/>
    </source>
</evidence>
<dbReference type="PANTHER" id="PTHR43301">
    <property type="entry name" value="ARABINAN ENDO-1,5-ALPHA-L-ARABINOSIDASE"/>
    <property type="match status" value="1"/>
</dbReference>
<gene>
    <name evidence="8" type="ORF">JOF53_008481</name>
</gene>
<comment type="pathway">
    <text evidence="1">Glycan metabolism; L-arabinan degradation.</text>
</comment>
<dbReference type="PANTHER" id="PTHR43301:SF3">
    <property type="entry name" value="ARABINAN ENDO-1,5-ALPHA-L-ARABINOSIDASE A-RELATED"/>
    <property type="match status" value="1"/>
</dbReference>
<dbReference type="Proteomes" id="UP001519363">
    <property type="component" value="Unassembled WGS sequence"/>
</dbReference>
<comment type="caution">
    <text evidence="8">The sequence shown here is derived from an EMBL/GenBank/DDBJ whole genome shotgun (WGS) entry which is preliminary data.</text>
</comment>
<dbReference type="InterPro" id="IPR006710">
    <property type="entry name" value="Glyco_hydro_43"/>
</dbReference>
<accession>A0ABS5ASP8</accession>
<dbReference type="SUPFAM" id="SSF75005">
    <property type="entry name" value="Arabinanase/levansucrase/invertase"/>
    <property type="match status" value="1"/>
</dbReference>
<keyword evidence="6" id="KW-0732">Signal</keyword>
<evidence type="ECO:0000256" key="6">
    <source>
        <dbReference type="SAM" id="SignalP"/>
    </source>
</evidence>
<evidence type="ECO:0000259" key="7">
    <source>
        <dbReference type="Pfam" id="PF20578"/>
    </source>
</evidence>
<dbReference type="Pfam" id="PF20578">
    <property type="entry name" value="aBig_2"/>
    <property type="match status" value="1"/>
</dbReference>
<evidence type="ECO:0000256" key="4">
    <source>
        <dbReference type="ARBA" id="ARBA00023295"/>
    </source>
</evidence>
<dbReference type="InterPro" id="IPR023296">
    <property type="entry name" value="Glyco_hydro_beta-prop_sf"/>
</dbReference>
<proteinExistence type="inferred from homology"/>
<feature type="signal peptide" evidence="6">
    <location>
        <begin position="1"/>
        <end position="25"/>
    </location>
</feature>
<sequence length="434" mass="47439">MTPARLLRTALVLALGLTTPAPAAAAAPAPALAGAAAALTVWDAADVRGNLTLPTESQGAAVSWHSTRRTVITETGEVTRPPHGADPAAVTLTATVRLGGHQVKRRFPVTVRPLPAMAPYEGYLFGYFTGEGTATGEQVYLAASRGNDPLRWDELNRRNPVLTSSLGDKGVRDPFLIRSPAGDKFYLIATDLRIHGNGNWDQAQRHGSKHIEVWESTDLVHWSAQRHVRVSTDAAGNTWAPEAYYDPGIGAYVVFWASKIYAANDPQHTGNTHNRMLYATTRDFRTFSQPQVWHDPGYSVIDSTVIEDGGTYYRFTKDERNNSSSSPCSKFILAEKSRQLRATAYGFVADCIGKGVVSQGEGPTVFRSNTERKWYLFIDEFGGRGYLPFETTDLASGRWSLSTGHALPRSPRHGTVLPVTKAELDRVRAAFPVN</sequence>
<dbReference type="Pfam" id="PF04616">
    <property type="entry name" value="Glyco_hydro_43"/>
    <property type="match status" value="1"/>
</dbReference>
<dbReference type="EMBL" id="JAGIOO010000001">
    <property type="protein sequence ID" value="MBP2479609.1"/>
    <property type="molecule type" value="Genomic_DNA"/>
</dbReference>
<feature type="domain" description="Atrophied bacterial Ig" evidence="7">
    <location>
        <begin position="34"/>
        <end position="112"/>
    </location>
</feature>
<organism evidence="8 9">
    <name type="scientific">Crossiella equi</name>
    <dbReference type="NCBI Taxonomy" id="130796"/>
    <lineage>
        <taxon>Bacteria</taxon>
        <taxon>Bacillati</taxon>
        <taxon>Actinomycetota</taxon>
        <taxon>Actinomycetes</taxon>
        <taxon>Pseudonocardiales</taxon>
        <taxon>Pseudonocardiaceae</taxon>
        <taxon>Crossiella</taxon>
    </lineage>
</organism>
<evidence type="ECO:0000313" key="8">
    <source>
        <dbReference type="EMBL" id="MBP2479609.1"/>
    </source>
</evidence>
<dbReference type="InterPro" id="IPR046780">
    <property type="entry name" value="aBig_2"/>
</dbReference>
<keyword evidence="9" id="KW-1185">Reference proteome</keyword>